<dbReference type="PANTHER" id="PTHR24166:SF48">
    <property type="entry name" value="PROTEIN VAPYRIN"/>
    <property type="match status" value="1"/>
</dbReference>
<gene>
    <name evidence="4" type="ORF">HDU87_006279</name>
</gene>
<proteinExistence type="predicted"/>
<keyword evidence="2" id="KW-0040">ANK repeat</keyword>
<dbReference type="Proteomes" id="UP001212152">
    <property type="component" value="Unassembled WGS sequence"/>
</dbReference>
<evidence type="ECO:0000256" key="2">
    <source>
        <dbReference type="ARBA" id="ARBA00023043"/>
    </source>
</evidence>
<dbReference type="InterPro" id="IPR002110">
    <property type="entry name" value="Ankyrin_rpt"/>
</dbReference>
<reference evidence="4" key="1">
    <citation type="submission" date="2020-05" db="EMBL/GenBank/DDBJ databases">
        <title>Phylogenomic resolution of chytrid fungi.</title>
        <authorList>
            <person name="Stajich J.E."/>
            <person name="Amses K."/>
            <person name="Simmons R."/>
            <person name="Seto K."/>
            <person name="Myers J."/>
            <person name="Bonds A."/>
            <person name="Quandt C.A."/>
            <person name="Barry K."/>
            <person name="Liu P."/>
            <person name="Grigoriev I."/>
            <person name="Longcore J.E."/>
            <person name="James T.Y."/>
        </authorList>
    </citation>
    <scope>NUCLEOTIDE SEQUENCE</scope>
    <source>
        <strain evidence="4">JEL0379</strain>
    </source>
</reference>
<feature type="compositionally biased region" description="Acidic residues" evidence="3">
    <location>
        <begin position="704"/>
        <end position="717"/>
    </location>
</feature>
<comment type="caution">
    <text evidence="4">The sequence shown here is derived from an EMBL/GenBank/DDBJ whole genome shotgun (WGS) entry which is preliminary data.</text>
</comment>
<protein>
    <recommendedName>
        <fullName evidence="6">Ankyrin repeat protein</fullName>
    </recommendedName>
</protein>
<dbReference type="EMBL" id="JADGJQ010000053">
    <property type="protein sequence ID" value="KAJ3175329.1"/>
    <property type="molecule type" value="Genomic_DNA"/>
</dbReference>
<dbReference type="Gene3D" id="1.25.40.20">
    <property type="entry name" value="Ankyrin repeat-containing domain"/>
    <property type="match status" value="1"/>
</dbReference>
<dbReference type="Pfam" id="PF12796">
    <property type="entry name" value="Ank_2"/>
    <property type="match status" value="1"/>
</dbReference>
<feature type="region of interest" description="Disordered" evidence="3">
    <location>
        <begin position="687"/>
        <end position="717"/>
    </location>
</feature>
<dbReference type="InterPro" id="IPR050889">
    <property type="entry name" value="Dendritic_Spine_Reg/Scaffold"/>
</dbReference>
<evidence type="ECO:0000313" key="4">
    <source>
        <dbReference type="EMBL" id="KAJ3175329.1"/>
    </source>
</evidence>
<dbReference type="AlphaFoldDB" id="A0AAD5TH81"/>
<organism evidence="4 5">
    <name type="scientific">Geranomyces variabilis</name>
    <dbReference type="NCBI Taxonomy" id="109894"/>
    <lineage>
        <taxon>Eukaryota</taxon>
        <taxon>Fungi</taxon>
        <taxon>Fungi incertae sedis</taxon>
        <taxon>Chytridiomycota</taxon>
        <taxon>Chytridiomycota incertae sedis</taxon>
        <taxon>Chytridiomycetes</taxon>
        <taxon>Spizellomycetales</taxon>
        <taxon>Powellomycetaceae</taxon>
        <taxon>Geranomyces</taxon>
    </lineage>
</organism>
<dbReference type="SUPFAM" id="SSF48403">
    <property type="entry name" value="Ankyrin repeat"/>
    <property type="match status" value="1"/>
</dbReference>
<evidence type="ECO:0008006" key="6">
    <source>
        <dbReference type="Google" id="ProtNLM"/>
    </source>
</evidence>
<dbReference type="InterPro" id="IPR036770">
    <property type="entry name" value="Ankyrin_rpt-contain_sf"/>
</dbReference>
<keyword evidence="1" id="KW-0677">Repeat</keyword>
<feature type="region of interest" description="Disordered" evidence="3">
    <location>
        <begin position="87"/>
        <end position="106"/>
    </location>
</feature>
<feature type="region of interest" description="Disordered" evidence="3">
    <location>
        <begin position="115"/>
        <end position="156"/>
    </location>
</feature>
<name>A0AAD5TH81_9FUNG</name>
<feature type="compositionally biased region" description="Polar residues" evidence="3">
    <location>
        <begin position="146"/>
        <end position="156"/>
    </location>
</feature>
<dbReference type="PANTHER" id="PTHR24166">
    <property type="entry name" value="ROLLING PEBBLES, ISOFORM B"/>
    <property type="match status" value="1"/>
</dbReference>
<evidence type="ECO:0000256" key="1">
    <source>
        <dbReference type="ARBA" id="ARBA00022737"/>
    </source>
</evidence>
<keyword evidence="5" id="KW-1185">Reference proteome</keyword>
<sequence>MTFLDLLSTFRILDIAKCPRNKTSKKRAEETDPWFNVTDEDGDYNAECDGCWFEFRNANADREQAADKLLEIDLCGKLQAGSFALLQVRNHPGGPPGRVSPLNNDLEDHPRQQRLAADNNVTPRVSKKHAQVAATPPSAKGRRPSSSKGFSLQTPTKFGFAPSRSPSLECAVSMELDRADLVEASRLSASIKGLKERSWKLGSVDLAKKMRSLRRGLLQTLADRPIAASATAEFLLTQNCFLLTSAKPPAYNNHISTAEWASLRNEASARHLSLDPDIAAFGCDEAARMLSAKLENRGYWPNIKDHNSLSESQMGTVMKTLQSGLELTKPGRDVHETTWCLSWSVDNTASYGIQRPDYHIKEKIRGIGLSIWEGAASGRAHRPMRMASRYGHTAVVEVLLAGDRADPAANNDRATRYASRGAHTAILELLLADERTDPAARGNEAMWMASPYGLTAVVELLLADERTDPAARNNKALCAASSYGHTAVVELLLADERTDPAARNNEAIWQNEVIFGEFKPLVHSTTAQPKITSCLPFTTEQPAVVDSVKLARLLQGSIHADVKGKRPRVQVVTLHNFVRASARRVYATVQVAFSRSQDAEKARAAVKGAGNPGNLNDLTFNKKFTEARFMTAFLLGQSAVEERKVKKTWMAAKSADEPFKALPHRTEKETRKIRKLVKSYIDDEAVCSDTSGSESGLSDCLAPGDDDEDDDESALSA</sequence>
<accession>A0AAD5TH81</accession>
<evidence type="ECO:0000256" key="3">
    <source>
        <dbReference type="SAM" id="MobiDB-lite"/>
    </source>
</evidence>
<evidence type="ECO:0000313" key="5">
    <source>
        <dbReference type="Proteomes" id="UP001212152"/>
    </source>
</evidence>